<dbReference type="PANTHER" id="PTHR43190:SF3">
    <property type="entry name" value="N-ACETYL-D-GLUCOSAMINE KINASE"/>
    <property type="match status" value="1"/>
</dbReference>
<dbReference type="SUPFAM" id="SSF53067">
    <property type="entry name" value="Actin-like ATPase domain"/>
    <property type="match status" value="2"/>
</dbReference>
<gene>
    <name evidence="2" type="ORF">FHG71_05440</name>
</gene>
<keyword evidence="3" id="KW-1185">Reference proteome</keyword>
<dbReference type="Proteomes" id="UP000305709">
    <property type="component" value="Unassembled WGS sequence"/>
</dbReference>
<dbReference type="CDD" id="cd24082">
    <property type="entry name" value="ASKHA_NBD_GspK-like"/>
    <property type="match status" value="1"/>
</dbReference>
<name>A0A5C4NEV9_9RHOB</name>
<dbReference type="Gene3D" id="3.30.420.40">
    <property type="match status" value="2"/>
</dbReference>
<dbReference type="InterPro" id="IPR002731">
    <property type="entry name" value="ATPase_BadF"/>
</dbReference>
<dbReference type="InterPro" id="IPR052519">
    <property type="entry name" value="Euk-type_GlcNAc_Kinase"/>
</dbReference>
<comment type="caution">
    <text evidence="2">The sequence shown here is derived from an EMBL/GenBank/DDBJ whole genome shotgun (WGS) entry which is preliminary data.</text>
</comment>
<dbReference type="InterPro" id="IPR043129">
    <property type="entry name" value="ATPase_NBD"/>
</dbReference>
<evidence type="ECO:0000313" key="2">
    <source>
        <dbReference type="EMBL" id="TNC73291.1"/>
    </source>
</evidence>
<evidence type="ECO:0000259" key="1">
    <source>
        <dbReference type="Pfam" id="PF01869"/>
    </source>
</evidence>
<organism evidence="2 3">
    <name type="scientific">Rubellimicrobium roseum</name>
    <dbReference type="NCBI Taxonomy" id="687525"/>
    <lineage>
        <taxon>Bacteria</taxon>
        <taxon>Pseudomonadati</taxon>
        <taxon>Pseudomonadota</taxon>
        <taxon>Alphaproteobacteria</taxon>
        <taxon>Rhodobacterales</taxon>
        <taxon>Roseobacteraceae</taxon>
        <taxon>Rubellimicrobium</taxon>
    </lineage>
</organism>
<reference evidence="2 3" key="1">
    <citation type="submission" date="2019-06" db="EMBL/GenBank/DDBJ databases">
        <authorList>
            <person name="Jiang L."/>
        </authorList>
    </citation>
    <scope>NUCLEOTIDE SEQUENCE [LARGE SCALE GENOMIC DNA]</scope>
    <source>
        <strain evidence="2 3">YIM 48858</strain>
    </source>
</reference>
<dbReference type="EMBL" id="VDFV01000004">
    <property type="protein sequence ID" value="TNC73291.1"/>
    <property type="molecule type" value="Genomic_DNA"/>
</dbReference>
<proteinExistence type="predicted"/>
<feature type="domain" description="ATPase BadF/BadG/BcrA/BcrD type" evidence="1">
    <location>
        <begin position="4"/>
        <end position="246"/>
    </location>
</feature>
<dbReference type="AlphaFoldDB" id="A0A5C4NEV9"/>
<dbReference type="PANTHER" id="PTHR43190">
    <property type="entry name" value="N-ACETYL-D-GLUCOSAMINE KINASE"/>
    <property type="match status" value="1"/>
</dbReference>
<dbReference type="Pfam" id="PF01869">
    <property type="entry name" value="BcrAD_BadFG"/>
    <property type="match status" value="1"/>
</dbReference>
<protein>
    <submittedName>
        <fullName evidence="2">ATPase</fullName>
    </submittedName>
</protein>
<dbReference type="RefSeq" id="WP_139080614.1">
    <property type="nucleotide sequence ID" value="NZ_VDFV01000004.1"/>
</dbReference>
<evidence type="ECO:0000313" key="3">
    <source>
        <dbReference type="Proteomes" id="UP000305709"/>
    </source>
</evidence>
<sequence>MLFLGVDGGGTGCRAAVADAAGRVLGRGTAGPANIASDPEGARASILRAARAALAEAGLDEDELPGLRAGLGLAGVNGKGFAERLRAALPFARLRIETDAVTAVKGAMGPGDGVVAALGTGSVFAVQRGGRVRQIGGWGLVLGDEGSGAWIGRAILSRALRAQDGFVPLTPFLRRLLEERGGADGVVTFSLGARPADFAALAPLVAASDDPAAQAVMERAAQDVAEAVDLLRGGENLPVVLLGGLAPVHAARLAGRWDLREPLGTALDGALWLAREGAVEP</sequence>
<dbReference type="OrthoDB" id="63487at2"/>
<accession>A0A5C4NEV9</accession>